<evidence type="ECO:0000259" key="10">
    <source>
        <dbReference type="PROSITE" id="PS50850"/>
    </source>
</evidence>
<dbReference type="InterPro" id="IPR011701">
    <property type="entry name" value="MFS"/>
</dbReference>
<feature type="transmembrane region" description="Helical" evidence="9">
    <location>
        <begin position="466"/>
        <end position="489"/>
    </location>
</feature>
<sequence>MGTAGDSQQVTAASVYSIDAENQTNNTQGDDVIKPARSWKSYVWDTWELPPDQRWMLFKVDAFVLTFASLGYFLKNIDQSNVNNAFLSGMQEDLEMFGNQLVTSTSIWTVGYVIGQIPSNLLLTRVSPRWVIPSLEVGWGLATICTSSVKSYQALYALRFLVGFFESGFYPGIHYLLGSWYTPQEIGKRAMIFWLAGSVGTLFSGFLQAAAYTNLNGTHGYAGWRWLFIIDGIITLPLALLGYVFFPNLPQSGKKTWWTTQDEHLLSVKRMQKIGRAGKQPWTKAKVKGILLSWHTYLLPLLYILWNNGIPQPAMGYWLKSFNADPAPLPGTSYTVAQINNLPLPTTGVLIAMSLAWAWLSDGPCRGARWPFIYAGAITTLIFASLMMKMPFYTNLNGRTVIYWLSNIGGGAGPLILSWINEICSDDTEKRALLVAMANDLAYVVQAVAPNFVWKTTEFPQAPKGYTWSIVLQVLLILSTATVQLLLWLDKKKAAKAKAGLSAIDPLESSSIEGDTSADQISSKMTFPYKHILLVGATSGIGRALADRLIQAGIKVTAVGRRQRRLDEFIAKHGEEKASGMNYDVSNIDGAPQFAADAIAQHPDLDCIFLNQGTQRKYKLTDPKDGDLGDFRAEMDVDFISYVALTQAFTPFLMSRSTPTSFIFTTSLLALTPVSRIPAYSAAKAALNAFIYCLRDQLRDSNVKVIELAPPLVSTELHDYMGIEKGRGMGMPVEQYAEDAYQALEKGSDEIIGGSVGPTEVFQDLVDKRRKIFDEFAPILRDLD</sequence>
<dbReference type="FunFam" id="1.20.1250.20:FF:000386">
    <property type="entry name" value="MFS general substrate transporter"/>
    <property type="match status" value="1"/>
</dbReference>
<evidence type="ECO:0000256" key="4">
    <source>
        <dbReference type="ARBA" id="ARBA00022692"/>
    </source>
</evidence>
<keyword evidence="2" id="KW-0813">Transport</keyword>
<dbReference type="PANTHER" id="PTHR43791">
    <property type="entry name" value="PERMEASE-RELATED"/>
    <property type="match status" value="1"/>
</dbReference>
<gene>
    <name evidence="11" type="ORF">PGRI_018350</name>
</gene>
<feature type="transmembrane region" description="Helical" evidence="9">
    <location>
        <begin position="289"/>
        <end position="306"/>
    </location>
</feature>
<evidence type="ECO:0000256" key="6">
    <source>
        <dbReference type="ARBA" id="ARBA00022989"/>
    </source>
</evidence>
<keyword evidence="12" id="KW-1185">Reference proteome</keyword>
<evidence type="ECO:0000313" key="11">
    <source>
        <dbReference type="EMBL" id="KXG47965.1"/>
    </source>
</evidence>
<dbReference type="SUPFAM" id="SSF103473">
    <property type="entry name" value="MFS general substrate transporter"/>
    <property type="match status" value="1"/>
</dbReference>
<dbReference type="Gene3D" id="1.20.1250.20">
    <property type="entry name" value="MFS general substrate transporter like domains"/>
    <property type="match status" value="1"/>
</dbReference>
<evidence type="ECO:0000313" key="12">
    <source>
        <dbReference type="Proteomes" id="UP000070168"/>
    </source>
</evidence>
<dbReference type="InterPro" id="IPR036259">
    <property type="entry name" value="MFS_trans_sf"/>
</dbReference>
<keyword evidence="4 9" id="KW-0812">Transmembrane</keyword>
<dbReference type="Pfam" id="PF07690">
    <property type="entry name" value="MFS_1"/>
    <property type="match status" value="1"/>
</dbReference>
<feature type="transmembrane region" description="Helical" evidence="9">
    <location>
        <begin position="401"/>
        <end position="420"/>
    </location>
</feature>
<keyword evidence="7 9" id="KW-0472">Membrane</keyword>
<dbReference type="PRINTS" id="PR00081">
    <property type="entry name" value="GDHRDH"/>
</dbReference>
<keyword evidence="5" id="KW-0521">NADP</keyword>
<keyword evidence="3" id="KW-1003">Cell membrane</keyword>
<evidence type="ECO:0000256" key="5">
    <source>
        <dbReference type="ARBA" id="ARBA00022857"/>
    </source>
</evidence>
<evidence type="ECO:0000256" key="3">
    <source>
        <dbReference type="ARBA" id="ARBA00022475"/>
    </source>
</evidence>
<dbReference type="AlphaFoldDB" id="A0A135LG99"/>
<evidence type="ECO:0000256" key="9">
    <source>
        <dbReference type="SAM" id="Phobius"/>
    </source>
</evidence>
<dbReference type="GeneID" id="63704848"/>
<dbReference type="PANTHER" id="PTHR43791:SF39">
    <property type="entry name" value="TRANSPORTER LIZ1_SEO1, PUTATIVE (AFU_ORTHOLOGUE AFUA_3G00980)-RELATED"/>
    <property type="match status" value="1"/>
</dbReference>
<dbReference type="InterPro" id="IPR002347">
    <property type="entry name" value="SDR_fam"/>
</dbReference>
<feature type="transmembrane region" description="Helical" evidence="9">
    <location>
        <begin position="224"/>
        <end position="246"/>
    </location>
</feature>
<evidence type="ECO:0000256" key="1">
    <source>
        <dbReference type="ARBA" id="ARBA00004651"/>
    </source>
</evidence>
<dbReference type="GO" id="GO:0022857">
    <property type="term" value="F:transmembrane transporter activity"/>
    <property type="evidence" value="ECO:0007669"/>
    <property type="project" value="InterPro"/>
</dbReference>
<dbReference type="OrthoDB" id="3639251at2759"/>
<feature type="transmembrane region" description="Helical" evidence="9">
    <location>
        <begin position="432"/>
        <end position="454"/>
    </location>
</feature>
<dbReference type="EMBL" id="LHQR01000065">
    <property type="protein sequence ID" value="KXG47965.1"/>
    <property type="molecule type" value="Genomic_DNA"/>
</dbReference>
<accession>A0A135LG99</accession>
<dbReference type="InterPro" id="IPR036291">
    <property type="entry name" value="NAD(P)-bd_dom_sf"/>
</dbReference>
<proteinExistence type="inferred from homology"/>
<dbReference type="InterPro" id="IPR020846">
    <property type="entry name" value="MFS_dom"/>
</dbReference>
<keyword evidence="6 9" id="KW-1133">Transmembrane helix</keyword>
<evidence type="ECO:0000256" key="7">
    <source>
        <dbReference type="ARBA" id="ARBA00023136"/>
    </source>
</evidence>
<comment type="subcellular location">
    <subcellularLocation>
        <location evidence="1">Cell membrane</location>
        <topology evidence="1">Multi-pass membrane protein</topology>
    </subcellularLocation>
</comment>
<comment type="similarity">
    <text evidence="8">Belongs to the major facilitator superfamily. Allantoate permease family.</text>
</comment>
<comment type="caution">
    <text evidence="11">The sequence shown here is derived from an EMBL/GenBank/DDBJ whole genome shotgun (WGS) entry which is preliminary data.</text>
</comment>
<dbReference type="Pfam" id="PF00106">
    <property type="entry name" value="adh_short"/>
    <property type="match status" value="1"/>
</dbReference>
<dbReference type="OMA" id="IKPARSW"/>
<dbReference type="SUPFAM" id="SSF51735">
    <property type="entry name" value="NAD(P)-binding Rossmann-fold domains"/>
    <property type="match status" value="1"/>
</dbReference>
<dbReference type="FunFam" id="1.20.1250.20:FF:000065">
    <property type="entry name" value="Putative MFS pantothenate transporter"/>
    <property type="match status" value="1"/>
</dbReference>
<organism evidence="11 12">
    <name type="scientific">Penicillium patulum</name>
    <name type="common">Penicillium griseofulvum</name>
    <dbReference type="NCBI Taxonomy" id="5078"/>
    <lineage>
        <taxon>Eukaryota</taxon>
        <taxon>Fungi</taxon>
        <taxon>Dikarya</taxon>
        <taxon>Ascomycota</taxon>
        <taxon>Pezizomycotina</taxon>
        <taxon>Eurotiomycetes</taxon>
        <taxon>Eurotiomycetidae</taxon>
        <taxon>Eurotiales</taxon>
        <taxon>Aspergillaceae</taxon>
        <taxon>Penicillium</taxon>
    </lineage>
</organism>
<dbReference type="STRING" id="5078.A0A135LG99"/>
<dbReference type="InterPro" id="IPR020904">
    <property type="entry name" value="Sc_DH/Rdtase_CS"/>
</dbReference>
<feature type="domain" description="Major facilitator superfamily (MFS) profile" evidence="10">
    <location>
        <begin position="64"/>
        <end position="493"/>
    </location>
</feature>
<name>A0A135LG99_PENPA</name>
<dbReference type="RefSeq" id="XP_040646501.1">
    <property type="nucleotide sequence ID" value="XM_040789548.1"/>
</dbReference>
<dbReference type="Gene3D" id="3.40.50.720">
    <property type="entry name" value="NAD(P)-binding Rossmann-like Domain"/>
    <property type="match status" value="1"/>
</dbReference>
<protein>
    <submittedName>
        <fullName evidence="11">Glucose/ribitol dehydrogenase</fullName>
    </submittedName>
</protein>
<reference evidence="11 12" key="1">
    <citation type="journal article" date="2016" name="BMC Genomics">
        <title>Genome sequencing and secondary metabolism of the postharvest pathogen Penicillium griseofulvum.</title>
        <authorList>
            <person name="Banani H."/>
            <person name="Marcet-Houben M."/>
            <person name="Ballester A.R."/>
            <person name="Abbruscato P."/>
            <person name="Gonzalez-Candelas L."/>
            <person name="Gabaldon T."/>
            <person name="Spadaro D."/>
        </authorList>
    </citation>
    <scope>NUCLEOTIDE SEQUENCE [LARGE SCALE GENOMIC DNA]</scope>
    <source>
        <strain evidence="11 12">PG3</strain>
    </source>
</reference>
<evidence type="ECO:0000256" key="8">
    <source>
        <dbReference type="ARBA" id="ARBA00037968"/>
    </source>
</evidence>
<dbReference type="GO" id="GO:0005886">
    <property type="term" value="C:plasma membrane"/>
    <property type="evidence" value="ECO:0007669"/>
    <property type="project" value="UniProtKB-SubCell"/>
</dbReference>
<dbReference type="Proteomes" id="UP000070168">
    <property type="component" value="Unassembled WGS sequence"/>
</dbReference>
<evidence type="ECO:0000256" key="2">
    <source>
        <dbReference type="ARBA" id="ARBA00022448"/>
    </source>
</evidence>
<dbReference type="PROSITE" id="PS00061">
    <property type="entry name" value="ADH_SHORT"/>
    <property type="match status" value="1"/>
</dbReference>
<feature type="transmembrane region" description="Helical" evidence="9">
    <location>
        <begin position="192"/>
        <end position="212"/>
    </location>
</feature>
<dbReference type="PROSITE" id="PS50850">
    <property type="entry name" value="MFS"/>
    <property type="match status" value="1"/>
</dbReference>
<feature type="transmembrane region" description="Helical" evidence="9">
    <location>
        <begin position="372"/>
        <end position="389"/>
    </location>
</feature>
<feature type="transmembrane region" description="Helical" evidence="9">
    <location>
        <begin position="342"/>
        <end position="360"/>
    </location>
</feature>